<dbReference type="Pfam" id="PF13508">
    <property type="entry name" value="Acetyltransf_7"/>
    <property type="match status" value="1"/>
</dbReference>
<dbReference type="OrthoDB" id="1452841at2"/>
<evidence type="ECO:0000313" key="2">
    <source>
        <dbReference type="EMBL" id="PAP76724.1"/>
    </source>
</evidence>
<reference evidence="2 3" key="1">
    <citation type="submission" date="2016-11" db="EMBL/GenBank/DDBJ databases">
        <title>Study of marine rhodopsin-containing bacteria.</title>
        <authorList>
            <person name="Yoshizawa S."/>
            <person name="Kumagai Y."/>
            <person name="Kogure K."/>
        </authorList>
    </citation>
    <scope>NUCLEOTIDE SEQUENCE [LARGE SCALE GENOMIC DNA]</scope>
    <source>
        <strain evidence="2 3">SAORIC-28</strain>
    </source>
</reference>
<dbReference type="EMBL" id="MQWD01000001">
    <property type="protein sequence ID" value="PAP76724.1"/>
    <property type="molecule type" value="Genomic_DNA"/>
</dbReference>
<dbReference type="InterPro" id="IPR016181">
    <property type="entry name" value="Acyl_CoA_acyltransferase"/>
</dbReference>
<dbReference type="SUPFAM" id="SSF55729">
    <property type="entry name" value="Acyl-CoA N-acyltransferases (Nat)"/>
    <property type="match status" value="1"/>
</dbReference>
<dbReference type="GO" id="GO:0016747">
    <property type="term" value="F:acyltransferase activity, transferring groups other than amino-acyl groups"/>
    <property type="evidence" value="ECO:0007669"/>
    <property type="project" value="InterPro"/>
</dbReference>
<protein>
    <recommendedName>
        <fullName evidence="1">N-acetyltransferase domain-containing protein</fullName>
    </recommendedName>
</protein>
<gene>
    <name evidence="2" type="ORF">BSZ37_09875</name>
</gene>
<dbReference type="InterPro" id="IPR000182">
    <property type="entry name" value="GNAT_dom"/>
</dbReference>
<dbReference type="Gene3D" id="3.40.630.30">
    <property type="match status" value="1"/>
</dbReference>
<organism evidence="2 3">
    <name type="scientific">Rubrivirga marina</name>
    <dbReference type="NCBI Taxonomy" id="1196024"/>
    <lineage>
        <taxon>Bacteria</taxon>
        <taxon>Pseudomonadati</taxon>
        <taxon>Rhodothermota</taxon>
        <taxon>Rhodothermia</taxon>
        <taxon>Rhodothermales</taxon>
        <taxon>Rubricoccaceae</taxon>
        <taxon>Rubrivirga</taxon>
    </lineage>
</organism>
<dbReference type="Proteomes" id="UP000216339">
    <property type="component" value="Unassembled WGS sequence"/>
</dbReference>
<feature type="domain" description="N-acetyltransferase" evidence="1">
    <location>
        <begin position="124"/>
        <end position="201"/>
    </location>
</feature>
<accession>A0A271J111</accession>
<keyword evidence="3" id="KW-1185">Reference proteome</keyword>
<dbReference type="CDD" id="cd04301">
    <property type="entry name" value="NAT_SF"/>
    <property type="match status" value="1"/>
</dbReference>
<sequence>MESRVRRATVTSYDPARLGEAMRAAFADDSASTFLWPDPETRDEGLRWYYGVLVPRLGFGGGRVYVAESGAGQSVWIAPGNGITVPAAVRAGALRFVSRFGVAASLRLKRLADTIDALRAEAAPPGHWYLLLLGVDPEAQGTGLGEALMAPLFEEADVNRRAVYLETSTPSNLPYYRRHGFEVVGERRVPGAHRYWGMARPPV</sequence>
<dbReference type="InterPro" id="IPR052523">
    <property type="entry name" value="Trichothecene_AcTrans"/>
</dbReference>
<proteinExistence type="predicted"/>
<name>A0A271J111_9BACT</name>
<dbReference type="PROSITE" id="PS51186">
    <property type="entry name" value="GNAT"/>
    <property type="match status" value="1"/>
</dbReference>
<dbReference type="AlphaFoldDB" id="A0A271J111"/>
<dbReference type="RefSeq" id="WP_095510389.1">
    <property type="nucleotide sequence ID" value="NZ_MQWD01000001.1"/>
</dbReference>
<dbReference type="PANTHER" id="PTHR42791">
    <property type="entry name" value="GNAT FAMILY ACETYLTRANSFERASE"/>
    <property type="match status" value="1"/>
</dbReference>
<evidence type="ECO:0000259" key="1">
    <source>
        <dbReference type="PROSITE" id="PS51186"/>
    </source>
</evidence>
<evidence type="ECO:0000313" key="3">
    <source>
        <dbReference type="Proteomes" id="UP000216339"/>
    </source>
</evidence>
<dbReference type="PANTHER" id="PTHR42791:SF1">
    <property type="entry name" value="N-ACETYLTRANSFERASE DOMAIN-CONTAINING PROTEIN"/>
    <property type="match status" value="1"/>
</dbReference>
<comment type="caution">
    <text evidence="2">The sequence shown here is derived from an EMBL/GenBank/DDBJ whole genome shotgun (WGS) entry which is preliminary data.</text>
</comment>